<dbReference type="InterPro" id="IPR006073">
    <property type="entry name" value="GTP-bd"/>
</dbReference>
<keyword evidence="5 9" id="KW-0547">Nucleotide-binding</keyword>
<evidence type="ECO:0000256" key="8">
    <source>
        <dbReference type="ARBA" id="ARBA00053470"/>
    </source>
</evidence>
<gene>
    <name evidence="9" type="primary">der</name>
    <name evidence="13" type="ORF">HMPREF3233_00851</name>
</gene>
<dbReference type="FunFam" id="3.40.50.300:FF:000057">
    <property type="entry name" value="GTPase Der"/>
    <property type="match status" value="1"/>
</dbReference>
<feature type="binding site" evidence="9">
    <location>
        <begin position="20"/>
        <end position="27"/>
    </location>
    <ligand>
        <name>GTP</name>
        <dbReference type="ChEBI" id="CHEBI:37565"/>
        <label>1</label>
    </ligand>
</feature>
<feature type="binding site" evidence="9">
    <location>
        <begin position="132"/>
        <end position="135"/>
    </location>
    <ligand>
        <name>GTP</name>
        <dbReference type="ChEBI" id="CHEBI:37565"/>
        <label>1</label>
    </ligand>
</feature>
<protein>
    <recommendedName>
        <fullName evidence="2 9">GTPase Der</fullName>
    </recommendedName>
    <alternativeName>
        <fullName evidence="7 9">GTP-binding protein EngA</fullName>
    </alternativeName>
</protein>
<dbReference type="GO" id="GO:0042254">
    <property type="term" value="P:ribosome biogenesis"/>
    <property type="evidence" value="ECO:0007669"/>
    <property type="project" value="UniProtKB-KW"/>
</dbReference>
<evidence type="ECO:0000259" key="12">
    <source>
        <dbReference type="PROSITE" id="PS51712"/>
    </source>
</evidence>
<comment type="caution">
    <text evidence="13">The sequence shown here is derived from an EMBL/GenBank/DDBJ whole genome shotgun (WGS) entry which is preliminary data.</text>
</comment>
<dbReference type="InterPro" id="IPR031166">
    <property type="entry name" value="G_ENGA"/>
</dbReference>
<dbReference type="PANTHER" id="PTHR43834">
    <property type="entry name" value="GTPASE DER"/>
    <property type="match status" value="1"/>
</dbReference>
<name>A0A133S5B8_9FIRM</name>
<dbReference type="Proteomes" id="UP000070226">
    <property type="component" value="Unassembled WGS sequence"/>
</dbReference>
<accession>A0A133S5B8</accession>
<evidence type="ECO:0000256" key="2">
    <source>
        <dbReference type="ARBA" id="ARBA00020953"/>
    </source>
</evidence>
<dbReference type="GO" id="GO:0043022">
    <property type="term" value="F:ribosome binding"/>
    <property type="evidence" value="ECO:0007669"/>
    <property type="project" value="TreeGrafter"/>
</dbReference>
<dbReference type="PATRIC" id="fig|39777.7.peg.837"/>
<dbReference type="PROSITE" id="PS51712">
    <property type="entry name" value="G_ENGA"/>
    <property type="match status" value="2"/>
</dbReference>
<evidence type="ECO:0000256" key="7">
    <source>
        <dbReference type="ARBA" id="ARBA00032345"/>
    </source>
</evidence>
<dbReference type="CDD" id="cd01895">
    <property type="entry name" value="EngA2"/>
    <property type="match status" value="1"/>
</dbReference>
<proteinExistence type="inferred from homology"/>
<dbReference type="Pfam" id="PF01926">
    <property type="entry name" value="MMR_HSR1"/>
    <property type="match status" value="2"/>
</dbReference>
<evidence type="ECO:0000313" key="14">
    <source>
        <dbReference type="Proteomes" id="UP000070226"/>
    </source>
</evidence>
<dbReference type="InterPro" id="IPR016484">
    <property type="entry name" value="GTPase_Der"/>
</dbReference>
<evidence type="ECO:0000256" key="5">
    <source>
        <dbReference type="ARBA" id="ARBA00022741"/>
    </source>
</evidence>
<dbReference type="InterPro" id="IPR015946">
    <property type="entry name" value="KH_dom-like_a/b"/>
</dbReference>
<dbReference type="PANTHER" id="PTHR43834:SF6">
    <property type="entry name" value="GTPASE DER"/>
    <property type="match status" value="1"/>
</dbReference>
<dbReference type="PIRSF" id="PIRSF006485">
    <property type="entry name" value="GTP-binding_EngA"/>
    <property type="match status" value="1"/>
</dbReference>
<feature type="binding site" evidence="9">
    <location>
        <begin position="67"/>
        <end position="71"/>
    </location>
    <ligand>
        <name>GTP</name>
        <dbReference type="ChEBI" id="CHEBI:37565"/>
        <label>1</label>
    </ligand>
</feature>
<evidence type="ECO:0000313" key="13">
    <source>
        <dbReference type="EMBL" id="KXA64726.1"/>
    </source>
</evidence>
<dbReference type="InterPro" id="IPR032859">
    <property type="entry name" value="KH_dom-like"/>
</dbReference>
<dbReference type="InterPro" id="IPR005225">
    <property type="entry name" value="Small_GTP-bd"/>
</dbReference>
<sequence length="454" mass="51117">MYIDNKRGESMAKPLVAVVGRPNVGKSTLFNAIVNKRISIVEDIPGVTRDRIYFDAEWLNREFTMIDTGGIEFVTENSHVIPKMMRLQAELAIEEADVILFVVDGKQGIVPADEEVANILRTSGKPVVLVVNKIDSVNQEPNIYEFYNLGLGDPIGISAKNLMNLGDLLDDTVKHFPPVGTNVDEEDTIHVAIIGRPNVGKSSLTNALLGQDRVIVSDVAGTTRDSIDTHWTHGDQKFVLIDTAGMRRKSKIDEAVERYSIVRSLRSVDRSDIVVFVLDGVDGVTEQDKKIAGYAYEAGKGVIIVVNKWDLVEKDDKTTLRYTEDIYDELGFLQFAPILFASALTKQRIHRLADMLKFVSEQQYRRVSTGTLNQLLQDAQTVNPVPSRNGRIPKIYYMTQASVKPPTFILFVNEPELIHFSYMRFLENRLRESFGFEGTPIRLILRGKKREDEE</sequence>
<feature type="binding site" evidence="9">
    <location>
        <begin position="195"/>
        <end position="202"/>
    </location>
    <ligand>
        <name>GTP</name>
        <dbReference type="ChEBI" id="CHEBI:37565"/>
        <label>2</label>
    </ligand>
</feature>
<evidence type="ECO:0000256" key="9">
    <source>
        <dbReference type="HAMAP-Rule" id="MF_00195"/>
    </source>
</evidence>
<keyword evidence="4 11" id="KW-0677">Repeat</keyword>
<comment type="similarity">
    <text evidence="1 9 10 11">Belongs to the TRAFAC class TrmE-Era-EngA-EngB-Septin-like GTPase superfamily. EngA (Der) GTPase family.</text>
</comment>
<dbReference type="Gene3D" id="3.40.50.300">
    <property type="entry name" value="P-loop containing nucleotide triphosphate hydrolases"/>
    <property type="match status" value="2"/>
</dbReference>
<dbReference type="NCBIfam" id="TIGR00231">
    <property type="entry name" value="small_GTP"/>
    <property type="match status" value="2"/>
</dbReference>
<feature type="binding site" evidence="9">
    <location>
        <begin position="242"/>
        <end position="246"/>
    </location>
    <ligand>
        <name>GTP</name>
        <dbReference type="ChEBI" id="CHEBI:37565"/>
        <label>2</label>
    </ligand>
</feature>
<evidence type="ECO:0000256" key="10">
    <source>
        <dbReference type="PROSITE-ProRule" id="PRU01049"/>
    </source>
</evidence>
<dbReference type="STRING" id="39777.B7L28_04030"/>
<feature type="domain" description="EngA-type G" evidence="12">
    <location>
        <begin position="189"/>
        <end position="364"/>
    </location>
</feature>
<comment type="function">
    <text evidence="8 9 11">GTPase that plays an essential role in the late steps of ribosome biogenesis.</text>
</comment>
<dbReference type="NCBIfam" id="TIGR03594">
    <property type="entry name" value="GTPase_EngA"/>
    <property type="match status" value="1"/>
</dbReference>
<dbReference type="AlphaFoldDB" id="A0A133S5B8"/>
<dbReference type="GO" id="GO:0005525">
    <property type="term" value="F:GTP binding"/>
    <property type="evidence" value="ECO:0007669"/>
    <property type="project" value="UniProtKB-UniRule"/>
</dbReference>
<keyword evidence="6 9" id="KW-0342">GTP-binding</keyword>
<dbReference type="Gene3D" id="3.30.300.20">
    <property type="match status" value="1"/>
</dbReference>
<dbReference type="FunFam" id="3.30.300.20:FF:000004">
    <property type="entry name" value="GTPase Der"/>
    <property type="match status" value="1"/>
</dbReference>
<organism evidence="13">
    <name type="scientific">Veillonella atypica</name>
    <dbReference type="NCBI Taxonomy" id="39777"/>
    <lineage>
        <taxon>Bacteria</taxon>
        <taxon>Bacillati</taxon>
        <taxon>Bacillota</taxon>
        <taxon>Negativicutes</taxon>
        <taxon>Veillonellales</taxon>
        <taxon>Veillonellaceae</taxon>
        <taxon>Veillonella</taxon>
    </lineage>
</organism>
<feature type="domain" description="EngA-type G" evidence="12">
    <location>
        <begin position="14"/>
        <end position="180"/>
    </location>
</feature>
<reference evidence="13 14" key="1">
    <citation type="submission" date="2016-01" db="EMBL/GenBank/DDBJ databases">
        <authorList>
            <person name="Oliw E.H."/>
        </authorList>
    </citation>
    <scope>NUCLEOTIDE SEQUENCE [LARGE SCALE GENOMIC DNA]</scope>
    <source>
        <strain evidence="13 14">CMW7756B</strain>
    </source>
</reference>
<dbReference type="PRINTS" id="PR00326">
    <property type="entry name" value="GTP1OBG"/>
</dbReference>
<evidence type="ECO:0000256" key="11">
    <source>
        <dbReference type="RuleBase" id="RU004481"/>
    </source>
</evidence>
<dbReference type="EMBL" id="LRQT01000020">
    <property type="protein sequence ID" value="KXA64726.1"/>
    <property type="molecule type" value="Genomic_DNA"/>
</dbReference>
<dbReference type="Pfam" id="PF14714">
    <property type="entry name" value="KH_dom-like"/>
    <property type="match status" value="1"/>
</dbReference>
<evidence type="ECO:0000256" key="1">
    <source>
        <dbReference type="ARBA" id="ARBA00008279"/>
    </source>
</evidence>
<feature type="binding site" evidence="9">
    <location>
        <begin position="307"/>
        <end position="310"/>
    </location>
    <ligand>
        <name>GTP</name>
        <dbReference type="ChEBI" id="CHEBI:37565"/>
        <label>2</label>
    </ligand>
</feature>
<dbReference type="SUPFAM" id="SSF52540">
    <property type="entry name" value="P-loop containing nucleoside triphosphate hydrolases"/>
    <property type="match status" value="2"/>
</dbReference>
<keyword evidence="3 9" id="KW-0690">Ribosome biogenesis</keyword>
<comment type="subunit">
    <text evidence="9">Associates with the 50S ribosomal subunit.</text>
</comment>
<dbReference type="HAMAP" id="MF_00195">
    <property type="entry name" value="GTPase_Der"/>
    <property type="match status" value="1"/>
</dbReference>
<dbReference type="CDD" id="cd01894">
    <property type="entry name" value="EngA1"/>
    <property type="match status" value="1"/>
</dbReference>
<dbReference type="FunFam" id="3.40.50.300:FF:000040">
    <property type="entry name" value="GTPase Der"/>
    <property type="match status" value="1"/>
</dbReference>
<evidence type="ECO:0000256" key="3">
    <source>
        <dbReference type="ARBA" id="ARBA00022517"/>
    </source>
</evidence>
<evidence type="ECO:0000256" key="6">
    <source>
        <dbReference type="ARBA" id="ARBA00023134"/>
    </source>
</evidence>
<dbReference type="InterPro" id="IPR027417">
    <property type="entry name" value="P-loop_NTPase"/>
</dbReference>
<evidence type="ECO:0000256" key="4">
    <source>
        <dbReference type="ARBA" id="ARBA00022737"/>
    </source>
</evidence>